<evidence type="ECO:0000313" key="1">
    <source>
        <dbReference type="EMBL" id="MCP3426006.1"/>
    </source>
</evidence>
<proteinExistence type="predicted"/>
<gene>
    <name evidence="1" type="ORF">NBM05_08325</name>
</gene>
<dbReference type="GO" id="GO:0003677">
    <property type="term" value="F:DNA binding"/>
    <property type="evidence" value="ECO:0007669"/>
    <property type="project" value="InterPro"/>
</dbReference>
<dbReference type="EMBL" id="JANAFB010000017">
    <property type="protein sequence ID" value="MCP3426006.1"/>
    <property type="molecule type" value="Genomic_DNA"/>
</dbReference>
<protein>
    <submittedName>
        <fullName evidence="1">Recombinase RecT</fullName>
    </submittedName>
</protein>
<organism evidence="1 2">
    <name type="scientific">Rothia santali</name>
    <dbReference type="NCBI Taxonomy" id="2949643"/>
    <lineage>
        <taxon>Bacteria</taxon>
        <taxon>Bacillati</taxon>
        <taxon>Actinomycetota</taxon>
        <taxon>Actinomycetes</taxon>
        <taxon>Micrococcales</taxon>
        <taxon>Micrococcaceae</taxon>
        <taxon>Rothia</taxon>
    </lineage>
</organism>
<evidence type="ECO:0000313" key="2">
    <source>
        <dbReference type="Proteomes" id="UP001139502"/>
    </source>
</evidence>
<dbReference type="InterPro" id="IPR004590">
    <property type="entry name" value="ssDNA_annealing_RecT"/>
</dbReference>
<keyword evidence="2" id="KW-1185">Reference proteome</keyword>
<dbReference type="Pfam" id="PF03837">
    <property type="entry name" value="RecT"/>
    <property type="match status" value="1"/>
</dbReference>
<dbReference type="InterPro" id="IPR018330">
    <property type="entry name" value="RecT_fam"/>
</dbReference>
<dbReference type="RefSeq" id="WP_254166548.1">
    <property type="nucleotide sequence ID" value="NZ_JANAFB010000017.1"/>
</dbReference>
<reference evidence="1" key="1">
    <citation type="submission" date="2022-06" db="EMBL/GenBank/DDBJ databases">
        <title>Rothia sp. isolated from sandalwood seedling.</title>
        <authorList>
            <person name="Tuikhar N."/>
            <person name="Kirdat K."/>
            <person name="Thorat V."/>
            <person name="Swetha P."/>
            <person name="Padma S."/>
            <person name="Sundararaj R."/>
            <person name="Yadav A."/>
        </authorList>
    </citation>
    <scope>NUCLEOTIDE SEQUENCE</scope>
    <source>
        <strain evidence="1">AR01</strain>
    </source>
</reference>
<dbReference type="GO" id="GO:0006259">
    <property type="term" value="P:DNA metabolic process"/>
    <property type="evidence" value="ECO:0007669"/>
    <property type="project" value="InterPro"/>
</dbReference>
<sequence length="349" mass="37220">MTSNQLAEQAKSLVFANAGQHKTMLPADQQDQVNGWLSAAYAAIMKDPNLANAAMSSPGTLMNALNEAAQLGLRPGTKEYYLTPRKNKGRWEVLGVVGYQGEVNLMYRSGAVSSVIVETVHAQDAFAWDPGTMDRPEHAPNWFGERGPLIGAYAYAIMQGGAVSKVVVTDQTRIRAAMDASAGSDSQYSPWKKHPRAMYLKTAAHDLAKWVPTSAEDKRVEAIRAGVGQEAARAARERALEAAGGRAVLEPVPVPEEPAPGPQEVVGEEYAAAIAADDVDPATGELHGAKPATKAQRSEIRKRFKALQVASSEADADREIRAFLNDDGHGGLGALSFEEADAVLAEFAA</sequence>
<dbReference type="Proteomes" id="UP001139502">
    <property type="component" value="Unassembled WGS sequence"/>
</dbReference>
<comment type="caution">
    <text evidence="1">The sequence shown here is derived from an EMBL/GenBank/DDBJ whole genome shotgun (WGS) entry which is preliminary data.</text>
</comment>
<accession>A0A9X2HAZ6</accession>
<dbReference type="AlphaFoldDB" id="A0A9X2HAZ6"/>
<dbReference type="NCBIfam" id="TIGR00616">
    <property type="entry name" value="rect"/>
    <property type="match status" value="1"/>
</dbReference>
<name>A0A9X2HAZ6_9MICC</name>